<dbReference type="Proteomes" id="UP000680839">
    <property type="component" value="Chromosome"/>
</dbReference>
<dbReference type="EMBL" id="CP076134">
    <property type="protein sequence ID" value="QWG12212.1"/>
    <property type="molecule type" value="Genomic_DNA"/>
</dbReference>
<evidence type="ECO:0000313" key="2">
    <source>
        <dbReference type="EMBL" id="QWG12212.1"/>
    </source>
</evidence>
<accession>A0A975NBT1</accession>
<proteinExistence type="predicted"/>
<sequence>MFTTRLLMSGLIAFGLASAPTGVVAAEPHAHAATEKIRLDNGKKWPTDAALRRGMSEIRTAMADALAPIHRNKFSSEDFEQLAGRVQGQIDYVTANCKLPEAADHQLHVVLEQILDGIAIMKADKGRDQGAVKIVQALDQYGAHFNHAGWKKLTH</sequence>
<feature type="signal peptide" evidence="1">
    <location>
        <begin position="1"/>
        <end position="25"/>
    </location>
</feature>
<keyword evidence="1" id="KW-0732">Signal</keyword>
<reference evidence="2" key="1">
    <citation type="submission" date="2021-06" db="EMBL/GenBank/DDBJ databases">
        <title>Bradyrhizobium sp. S2-20-1 Genome sequencing.</title>
        <authorList>
            <person name="Jin L."/>
        </authorList>
    </citation>
    <scope>NUCLEOTIDE SEQUENCE</scope>
    <source>
        <strain evidence="2">S2-20-1</strain>
    </source>
</reference>
<gene>
    <name evidence="2" type="ORF">KMZ29_21210</name>
</gene>
<protein>
    <recommendedName>
        <fullName evidence="4">DnrO protein</fullName>
    </recommendedName>
</protein>
<evidence type="ECO:0000256" key="1">
    <source>
        <dbReference type="SAM" id="SignalP"/>
    </source>
</evidence>
<feature type="chain" id="PRO_5037745111" description="DnrO protein" evidence="1">
    <location>
        <begin position="26"/>
        <end position="155"/>
    </location>
</feature>
<organism evidence="2 3">
    <name type="scientific">Bradyrhizobium sediminis</name>
    <dbReference type="NCBI Taxonomy" id="2840469"/>
    <lineage>
        <taxon>Bacteria</taxon>
        <taxon>Pseudomonadati</taxon>
        <taxon>Pseudomonadota</taxon>
        <taxon>Alphaproteobacteria</taxon>
        <taxon>Hyphomicrobiales</taxon>
        <taxon>Nitrobacteraceae</taxon>
        <taxon>Bradyrhizobium</taxon>
    </lineage>
</organism>
<dbReference type="AlphaFoldDB" id="A0A975NBT1"/>
<evidence type="ECO:0000313" key="3">
    <source>
        <dbReference type="Proteomes" id="UP000680839"/>
    </source>
</evidence>
<name>A0A975NBT1_9BRAD</name>
<evidence type="ECO:0008006" key="4">
    <source>
        <dbReference type="Google" id="ProtNLM"/>
    </source>
</evidence>